<organism evidence="1 2">
    <name type="scientific">Malus baccata</name>
    <name type="common">Siberian crab apple</name>
    <name type="synonym">Pyrus baccata</name>
    <dbReference type="NCBI Taxonomy" id="106549"/>
    <lineage>
        <taxon>Eukaryota</taxon>
        <taxon>Viridiplantae</taxon>
        <taxon>Streptophyta</taxon>
        <taxon>Embryophyta</taxon>
        <taxon>Tracheophyta</taxon>
        <taxon>Spermatophyta</taxon>
        <taxon>Magnoliopsida</taxon>
        <taxon>eudicotyledons</taxon>
        <taxon>Gunneridae</taxon>
        <taxon>Pentapetalae</taxon>
        <taxon>rosids</taxon>
        <taxon>fabids</taxon>
        <taxon>Rosales</taxon>
        <taxon>Rosaceae</taxon>
        <taxon>Amygdaloideae</taxon>
        <taxon>Maleae</taxon>
        <taxon>Malus</taxon>
    </lineage>
</organism>
<comment type="caution">
    <text evidence="1">The sequence shown here is derived from an EMBL/GenBank/DDBJ whole genome shotgun (WGS) entry which is preliminary data.</text>
</comment>
<dbReference type="EMBL" id="VIEB01000484">
    <property type="protein sequence ID" value="TQD89255.1"/>
    <property type="molecule type" value="Genomic_DNA"/>
</dbReference>
<name>A0A540LS02_MALBA</name>
<gene>
    <name evidence="1" type="ORF">C1H46_025195</name>
</gene>
<sequence length="49" mass="5453">MPVLAAFQPVSCSEQRQGMIDKHVRGDVTYRSSMYLRIRGVIACVNLGV</sequence>
<dbReference type="Proteomes" id="UP000315295">
    <property type="component" value="Unassembled WGS sequence"/>
</dbReference>
<dbReference type="AlphaFoldDB" id="A0A540LS02"/>
<protein>
    <submittedName>
        <fullName evidence="1">Uncharacterized protein</fullName>
    </submittedName>
</protein>
<evidence type="ECO:0000313" key="2">
    <source>
        <dbReference type="Proteomes" id="UP000315295"/>
    </source>
</evidence>
<accession>A0A540LS02</accession>
<keyword evidence="2" id="KW-1185">Reference proteome</keyword>
<evidence type="ECO:0000313" key="1">
    <source>
        <dbReference type="EMBL" id="TQD89255.1"/>
    </source>
</evidence>
<reference evidence="1 2" key="1">
    <citation type="journal article" date="2019" name="G3 (Bethesda)">
        <title>Sequencing of a Wild Apple (Malus baccata) Genome Unravels the Differences Between Cultivated and Wild Apple Species Regarding Disease Resistance and Cold Tolerance.</title>
        <authorList>
            <person name="Chen X."/>
        </authorList>
    </citation>
    <scope>NUCLEOTIDE SEQUENCE [LARGE SCALE GENOMIC DNA]</scope>
    <source>
        <strain evidence="2">cv. Shandingzi</strain>
        <tissue evidence="1">Leaves</tissue>
    </source>
</reference>
<proteinExistence type="predicted"/>